<dbReference type="InterPro" id="IPR036761">
    <property type="entry name" value="TTHA0802/YceI-like_sf"/>
</dbReference>
<evidence type="ECO:0000313" key="2">
    <source>
        <dbReference type="EMBL" id="GET31863.1"/>
    </source>
</evidence>
<reference evidence="2 3" key="1">
    <citation type="submission" date="2019-10" db="EMBL/GenBank/DDBJ databases">
        <title>Prolixibacter strains distinguished by the presence of nitrate reductase genes were adept at nitrate-dependent anaerobic corrosion of metallic iron and carbon steel.</title>
        <authorList>
            <person name="Iino T."/>
            <person name="Shono N."/>
            <person name="Ito K."/>
            <person name="Nakamura R."/>
            <person name="Sueoka K."/>
            <person name="Harayama S."/>
            <person name="Ohkuma M."/>
        </authorList>
    </citation>
    <scope>NUCLEOTIDE SEQUENCE [LARGE SCALE GENOMIC DNA]</scope>
    <source>
        <strain evidence="2 3">JCM 13498</strain>
    </source>
</reference>
<dbReference type="OrthoDB" id="9794147at2"/>
<evidence type="ECO:0000259" key="1">
    <source>
        <dbReference type="Pfam" id="PF04264"/>
    </source>
</evidence>
<sequence>MKMRVISLIAAVLFIWNWQVKAQESFHLVADKSSAEIDGTSTLHDWNMKTTDLKCTAVMGMDGTVVNSIESVTFSCPAESLKSGESSIMDKKAYKAIKSDKYPEIRFTSDNVENLKSSGNEFSGELVGKLQLVGVTKTVKIPFKGKVTDASHAVVDGSFKLKMSEYGIEQVTAMFGAIKTGDDLTIKYNFELGK</sequence>
<dbReference type="EMBL" id="BLAX01000001">
    <property type="protein sequence ID" value="GET31863.1"/>
    <property type="molecule type" value="Genomic_DNA"/>
</dbReference>
<accession>A0A5M4AW43</accession>
<keyword evidence="3" id="KW-1185">Reference proteome</keyword>
<protein>
    <recommendedName>
        <fullName evidence="1">Lipid/polyisoprenoid-binding YceI-like domain-containing protein</fullName>
    </recommendedName>
</protein>
<dbReference type="InterPro" id="IPR007372">
    <property type="entry name" value="Lipid/polyisoprenoid-bd_YceI"/>
</dbReference>
<name>A0A5M4AW43_9BACT</name>
<dbReference type="Proteomes" id="UP000391834">
    <property type="component" value="Unassembled WGS sequence"/>
</dbReference>
<proteinExistence type="predicted"/>
<dbReference type="Pfam" id="PF04264">
    <property type="entry name" value="YceI"/>
    <property type="match status" value="1"/>
</dbReference>
<dbReference type="AlphaFoldDB" id="A0A5M4AW43"/>
<organism evidence="2 3">
    <name type="scientific">Prolixibacter bellariivorans</name>
    <dbReference type="NCBI Taxonomy" id="314319"/>
    <lineage>
        <taxon>Bacteria</taxon>
        <taxon>Pseudomonadati</taxon>
        <taxon>Bacteroidota</taxon>
        <taxon>Bacteroidia</taxon>
        <taxon>Marinilabiliales</taxon>
        <taxon>Prolixibacteraceae</taxon>
        <taxon>Prolixibacter</taxon>
    </lineage>
</organism>
<evidence type="ECO:0000313" key="3">
    <source>
        <dbReference type="Proteomes" id="UP000391834"/>
    </source>
</evidence>
<comment type="caution">
    <text evidence="2">The sequence shown here is derived from an EMBL/GenBank/DDBJ whole genome shotgun (WGS) entry which is preliminary data.</text>
</comment>
<feature type="domain" description="Lipid/polyisoprenoid-binding YceI-like" evidence="1">
    <location>
        <begin position="61"/>
        <end position="191"/>
    </location>
</feature>
<dbReference type="Gene3D" id="2.40.128.110">
    <property type="entry name" value="Lipid/polyisoprenoid-binding, YceI-like"/>
    <property type="match status" value="1"/>
</dbReference>
<dbReference type="SUPFAM" id="SSF101874">
    <property type="entry name" value="YceI-like"/>
    <property type="match status" value="1"/>
</dbReference>
<gene>
    <name evidence="2" type="ORF">PbJCM13498_07260</name>
</gene>